<gene>
    <name evidence="1" type="ORF">SAMN06265355_104325</name>
</gene>
<evidence type="ECO:0000313" key="1">
    <source>
        <dbReference type="EMBL" id="SNR57951.1"/>
    </source>
</evidence>
<dbReference type="EMBL" id="FZNP01000004">
    <property type="protein sequence ID" value="SNR57951.1"/>
    <property type="molecule type" value="Genomic_DNA"/>
</dbReference>
<dbReference type="AlphaFoldDB" id="A0A238XH96"/>
<organism evidence="1 2">
    <name type="scientific">Actinomadura mexicana</name>
    <dbReference type="NCBI Taxonomy" id="134959"/>
    <lineage>
        <taxon>Bacteria</taxon>
        <taxon>Bacillati</taxon>
        <taxon>Actinomycetota</taxon>
        <taxon>Actinomycetes</taxon>
        <taxon>Streptosporangiales</taxon>
        <taxon>Thermomonosporaceae</taxon>
        <taxon>Actinomadura</taxon>
    </lineage>
</organism>
<keyword evidence="2" id="KW-1185">Reference proteome</keyword>
<sequence length="79" mass="8999">MPFLMALYYLTSRIANSKLVNDKSGIFVAQENASNITEKDIDTRPLSFDIYTTNQQLRITHRVMPQPEFSAPSNQALHV</sequence>
<dbReference type="Proteomes" id="UP000198420">
    <property type="component" value="Unassembled WGS sequence"/>
</dbReference>
<accession>A0A238XH96</accession>
<protein>
    <submittedName>
        <fullName evidence="1">Uncharacterized protein</fullName>
    </submittedName>
</protein>
<name>A0A238XH96_9ACTN</name>
<evidence type="ECO:0000313" key="2">
    <source>
        <dbReference type="Proteomes" id="UP000198420"/>
    </source>
</evidence>
<reference evidence="2" key="1">
    <citation type="submission" date="2017-06" db="EMBL/GenBank/DDBJ databases">
        <authorList>
            <person name="Varghese N."/>
            <person name="Submissions S."/>
        </authorList>
    </citation>
    <scope>NUCLEOTIDE SEQUENCE [LARGE SCALE GENOMIC DNA]</scope>
    <source>
        <strain evidence="2">DSM 44485</strain>
    </source>
</reference>
<proteinExistence type="predicted"/>